<organism evidence="5 6">
    <name type="scientific">Candidatus Magasanikbacteria bacterium GW2011_GWC2_37_14</name>
    <dbReference type="NCBI Taxonomy" id="1619046"/>
    <lineage>
        <taxon>Bacteria</taxon>
        <taxon>Candidatus Magasanikiibacteriota</taxon>
    </lineage>
</organism>
<evidence type="ECO:0000259" key="3">
    <source>
        <dbReference type="Pfam" id="PF00884"/>
    </source>
</evidence>
<feature type="domain" description="Glycosyltransferase RgtA/B/C/D-like" evidence="4">
    <location>
        <begin position="126"/>
        <end position="234"/>
    </location>
</feature>
<feature type="transmembrane region" description="Helical" evidence="2">
    <location>
        <begin position="382"/>
        <end position="399"/>
    </location>
</feature>
<feature type="transmembrane region" description="Helical" evidence="2">
    <location>
        <begin position="121"/>
        <end position="141"/>
    </location>
</feature>
<evidence type="ECO:0000259" key="4">
    <source>
        <dbReference type="Pfam" id="PF13231"/>
    </source>
</evidence>
<evidence type="ECO:0000313" key="5">
    <source>
        <dbReference type="EMBL" id="KKQ26853.1"/>
    </source>
</evidence>
<evidence type="ECO:0000256" key="2">
    <source>
        <dbReference type="SAM" id="Phobius"/>
    </source>
</evidence>
<keyword evidence="2" id="KW-0812">Transmembrane</keyword>
<feature type="transmembrane region" description="Helical" evidence="2">
    <location>
        <begin position="172"/>
        <end position="191"/>
    </location>
</feature>
<dbReference type="CDD" id="cd16148">
    <property type="entry name" value="sulfatase_like"/>
    <property type="match status" value="1"/>
</dbReference>
<dbReference type="Pfam" id="PF13231">
    <property type="entry name" value="PMT_2"/>
    <property type="match status" value="1"/>
</dbReference>
<dbReference type="InterPro" id="IPR038731">
    <property type="entry name" value="RgtA/B/C-like"/>
</dbReference>
<keyword evidence="2" id="KW-0472">Membrane</keyword>
<dbReference type="InterPro" id="IPR052701">
    <property type="entry name" value="GAG_Ulvan_Degrading_Sulfatases"/>
</dbReference>
<feature type="transmembrane region" description="Helical" evidence="2">
    <location>
        <begin position="283"/>
        <end position="300"/>
    </location>
</feature>
<feature type="transmembrane region" description="Helical" evidence="2">
    <location>
        <begin position="352"/>
        <end position="373"/>
    </location>
</feature>
<dbReference type="Gene3D" id="3.40.720.10">
    <property type="entry name" value="Alkaline Phosphatase, subunit A"/>
    <property type="match status" value="1"/>
</dbReference>
<feature type="transmembrane region" description="Helical" evidence="2">
    <location>
        <begin position="438"/>
        <end position="458"/>
    </location>
</feature>
<feature type="transmembrane region" description="Helical" evidence="2">
    <location>
        <begin position="147"/>
        <end position="167"/>
    </location>
</feature>
<dbReference type="Proteomes" id="UP000034849">
    <property type="component" value="Unassembled WGS sequence"/>
</dbReference>
<reference evidence="5 6" key="1">
    <citation type="journal article" date="2015" name="Nature">
        <title>rRNA introns, odd ribosomes, and small enigmatic genomes across a large radiation of phyla.</title>
        <authorList>
            <person name="Brown C.T."/>
            <person name="Hug L.A."/>
            <person name="Thomas B.C."/>
            <person name="Sharon I."/>
            <person name="Castelle C.J."/>
            <person name="Singh A."/>
            <person name="Wilkins M.J."/>
            <person name="Williams K.H."/>
            <person name="Banfield J.F."/>
        </authorList>
    </citation>
    <scope>NUCLEOTIDE SEQUENCE [LARGE SCALE GENOMIC DNA]</scope>
</reference>
<dbReference type="PANTHER" id="PTHR43751">
    <property type="entry name" value="SULFATASE"/>
    <property type="match status" value="1"/>
</dbReference>
<dbReference type="AlphaFoldDB" id="A0A0G0G6X1"/>
<evidence type="ECO:0000313" key="6">
    <source>
        <dbReference type="Proteomes" id="UP000034849"/>
    </source>
</evidence>
<sequence length="1007" mass="116077">MVNNYLLLIIILLGACLRFYGLKWGLPYTFHPDEHLFVIRQALRLEYNIFCNHSLNPEFSSYGTLPLYIFLFVKWLYFKISYLFHENTGQIKAFLHGDFADYLKTFYSYEKSAGKIYMPTLFLIGRTISAFFGSISIYLIFSLAKRLFNSSVGILSALFFALTVGLIQSSHFFTVDTMLIFFMLLTLIWGADIFKKGDFKYYIFAGLFLGLALSVKLTSLILFLPILVAHLLKNETLISQQDTKDNGENSPKSPFNKDTIPLSPPLTKGDLGGLLKNIFSKKFMAFTMIAITIYIILNPYCVLDFKNYWGLTNSITAFGNLFSFYQKGAFDWNDWRFSYNGTIPYWYDIRNLLFFGMGLALELISGIGVFYSLKKRGKNDKFLLAFIIPFFLIVGSWKVKTIRYILPIIPVLLILGARLLIDIHSVVGNKIIKYFSKLIIILVTLSAFFYSLAYANIYSVPDTRIQASDWIYENVKPNSVILLENQHHYTIPLGSNRGLVGVENSKKPIFTEKILWEATENKDQKYIRNHINEKLEHADYIIVSEWYYKSYTNPLASKLAPAQYNFYKSLFSGTLGYRLIKTFDSNPNLFGKVFNEDQAELLFKVFDHPKIFIFTKSHFISTEERPNILLIAVDTLRADHLKCYGYNKNTSPNIDRLAQKSVLFKNTISQIPVTNPSFASIFTSVYSHEHGAQNGIPIDKKFTLLAEILKKEGYTTAAFVSGYPLIAKVSGLQRGFDLYDDKLSTHLHEGLSPEYTERTADQTTDSTVKWINSNIDKKFFLWIHYYDPHAPYKPQPPYNKLFIEKKKESINIPLKKIEYYSRLDKITDANYYISQYDGEIAFTDIYIGRILKKLEELKLTKKTLILFIADHGESLTEHNTYFDHGSNLYDEQIKVPFIINYPSFIPENKIVENQVRTIDVMPTLLDLLGIPISKEAKGVSLVPLIFGKQQKLPNEAYSETFAPEVPLDKFSLRFKNLKYIFTPKTKVKEFYNLENDPGELVNLIDKK</sequence>
<accession>A0A0G0G6X1</accession>
<dbReference type="EMBL" id="LBSX01000021">
    <property type="protein sequence ID" value="KKQ26853.1"/>
    <property type="molecule type" value="Genomic_DNA"/>
</dbReference>
<name>A0A0G0G6X1_9BACT</name>
<evidence type="ECO:0000256" key="1">
    <source>
        <dbReference type="SAM" id="MobiDB-lite"/>
    </source>
</evidence>
<keyword evidence="2" id="KW-1133">Transmembrane helix</keyword>
<dbReference type="SUPFAM" id="SSF53649">
    <property type="entry name" value="Alkaline phosphatase-like"/>
    <property type="match status" value="1"/>
</dbReference>
<feature type="non-terminal residue" evidence="5">
    <location>
        <position position="1007"/>
    </location>
</feature>
<feature type="region of interest" description="Disordered" evidence="1">
    <location>
        <begin position="242"/>
        <end position="264"/>
    </location>
</feature>
<feature type="transmembrane region" description="Helical" evidence="2">
    <location>
        <begin position="203"/>
        <end position="232"/>
    </location>
</feature>
<gene>
    <name evidence="5" type="ORF">US42_C0021G0001</name>
</gene>
<feature type="domain" description="Sulfatase N-terminal" evidence="3">
    <location>
        <begin position="626"/>
        <end position="930"/>
    </location>
</feature>
<dbReference type="InterPro" id="IPR000917">
    <property type="entry name" value="Sulfatase_N"/>
</dbReference>
<dbReference type="InterPro" id="IPR017850">
    <property type="entry name" value="Alkaline_phosphatase_core_sf"/>
</dbReference>
<proteinExistence type="predicted"/>
<dbReference type="Pfam" id="PF00884">
    <property type="entry name" value="Sulfatase"/>
    <property type="match status" value="1"/>
</dbReference>
<feature type="transmembrane region" description="Helical" evidence="2">
    <location>
        <begin position="405"/>
        <end position="426"/>
    </location>
</feature>
<comment type="caution">
    <text evidence="5">The sequence shown here is derived from an EMBL/GenBank/DDBJ whole genome shotgun (WGS) entry which is preliminary data.</text>
</comment>
<protein>
    <submittedName>
        <fullName evidence="5">Sulfatase</fullName>
    </submittedName>
</protein>
<dbReference type="PANTHER" id="PTHR43751:SF3">
    <property type="entry name" value="SULFATASE N-TERMINAL DOMAIN-CONTAINING PROTEIN"/>
    <property type="match status" value="1"/>
</dbReference>
<dbReference type="STRING" id="1619046.US42_C0021G0001"/>